<reference evidence="2 3" key="1">
    <citation type="submission" date="2019-04" db="EMBL/GenBank/DDBJ databases">
        <title>Chitiniphilus eburnea sp. nov., a novel chitinolytic bacterium isolated from aquaculture sludge.</title>
        <authorList>
            <person name="Sheng M."/>
        </authorList>
    </citation>
    <scope>NUCLEOTIDE SEQUENCE [LARGE SCALE GENOMIC DNA]</scope>
    <source>
        <strain evidence="2 3">HX-2-15</strain>
    </source>
</reference>
<feature type="domain" description="Putative Flp pilus-assembly TadG-like N-terminal" evidence="1">
    <location>
        <begin position="6"/>
        <end position="50"/>
    </location>
</feature>
<keyword evidence="3" id="KW-1185">Reference proteome</keyword>
<proteinExistence type="predicted"/>
<evidence type="ECO:0000259" key="1">
    <source>
        <dbReference type="Pfam" id="PF13400"/>
    </source>
</evidence>
<evidence type="ECO:0000313" key="3">
    <source>
        <dbReference type="Proteomes" id="UP000310016"/>
    </source>
</evidence>
<dbReference type="InterPro" id="IPR028087">
    <property type="entry name" value="Tad_N"/>
</dbReference>
<dbReference type="RefSeq" id="WP_136774417.1">
    <property type="nucleotide sequence ID" value="NZ_CP156074.1"/>
</dbReference>
<sequence>MKRHHGSIAILMLGILLLLLGALAVLDVGRVMAEKRRLQKVADLGALAAAEALTDGPVNAAQNSALSNGFDPAGAGLLLTVEPGDWQTDGQFTVVGTFDSANAVRVTARHAPFPTFFLPDDATIVAHAIARSGSHATFSLGTGLLNAGGTNTLLSGLLGKPVNLTAASYNGLLNASVPLQALMVGLNAGTVEQLLDSQVSYDRLRLALIQALQAQGDAANVAVLQALTSTVPGNTIRVGNNDGTGILDLALVDAAAAVATRVSAGELLLAGLQMANRAHAAELGTLVNLPLVAKVAVNATVVNPPVVASGVPGLNRAGQWQTMDRGSNTTLGLSISTLLPLLKITVPVDVNVAPSEAWLQSIDCTGDSMTVTVGVRTAAACLTSGNCARGSGTLVFTVDPGHPLPQTKTLGAKQNVSSLLGGVPLLGPVLGALGAPLDAALDPVLGALGIRLGYADVTLRGAECRGASALVG</sequence>
<protein>
    <recommendedName>
        <fullName evidence="1">Putative Flp pilus-assembly TadG-like N-terminal domain-containing protein</fullName>
    </recommendedName>
</protein>
<dbReference type="EMBL" id="SUMF01000025">
    <property type="protein sequence ID" value="TJZ67970.1"/>
    <property type="molecule type" value="Genomic_DNA"/>
</dbReference>
<name>A0A4U0PJN9_9NEIS</name>
<dbReference type="Proteomes" id="UP000310016">
    <property type="component" value="Unassembled WGS sequence"/>
</dbReference>
<dbReference type="Pfam" id="PF13400">
    <property type="entry name" value="Tad"/>
    <property type="match status" value="1"/>
</dbReference>
<evidence type="ECO:0000313" key="2">
    <source>
        <dbReference type="EMBL" id="TJZ67970.1"/>
    </source>
</evidence>
<comment type="caution">
    <text evidence="2">The sequence shown here is derived from an EMBL/GenBank/DDBJ whole genome shotgun (WGS) entry which is preliminary data.</text>
</comment>
<dbReference type="AlphaFoldDB" id="A0A4U0PJN9"/>
<organism evidence="2 3">
    <name type="scientific">Chitiniphilus eburneus</name>
    <dbReference type="NCBI Taxonomy" id="2571148"/>
    <lineage>
        <taxon>Bacteria</taxon>
        <taxon>Pseudomonadati</taxon>
        <taxon>Pseudomonadota</taxon>
        <taxon>Betaproteobacteria</taxon>
        <taxon>Neisseriales</taxon>
        <taxon>Chitinibacteraceae</taxon>
        <taxon>Chitiniphilus</taxon>
    </lineage>
</organism>
<accession>A0A4U0PJN9</accession>
<gene>
    <name evidence="2" type="ORF">FAZ21_15830</name>
</gene>